<evidence type="ECO:0000256" key="3">
    <source>
        <dbReference type="ARBA" id="ARBA00022603"/>
    </source>
</evidence>
<evidence type="ECO:0000313" key="8">
    <source>
        <dbReference type="EMBL" id="MBF9000389.1"/>
    </source>
</evidence>
<dbReference type="InterPro" id="IPR036804">
    <property type="entry name" value="CheR_N_sf"/>
</dbReference>
<dbReference type="Pfam" id="PF01739">
    <property type="entry name" value="CheR"/>
    <property type="match status" value="1"/>
</dbReference>
<evidence type="ECO:0000256" key="5">
    <source>
        <dbReference type="ARBA" id="ARBA00022691"/>
    </source>
</evidence>
<dbReference type="InterPro" id="IPR050903">
    <property type="entry name" value="Bact_Chemotaxis_MeTrfase"/>
</dbReference>
<keyword evidence="3 6" id="KW-0489">Methyltransferase</keyword>
<sequence length="282" mass="33082">MSDVTLTEADFYRFRDFFYQKTGIFFEDNKRYFVDKRIVQRIADTNHHSFRGYFTFLRFQSTGEELQALINSLTVNETYFFRETAQLESLVDETLDELVANNPDQLLRIWSIPCSSGEEPYSIVLYLLEHWSQLNNVDIEIIASDIDTEILTRAHKGLFSARAVKNLSADLINRYFVKQDDGMYQISDDIRQSVRFTKFNLNNRHDAKKLGKMDVIFCRNLLIYFDDVSRRNAIELFYEQLNPGGILFLGHSESMSRISSVFKIKRFKKSTGYIKPLKENVS</sequence>
<gene>
    <name evidence="8" type="ORF">I1A42_07435</name>
</gene>
<dbReference type="SUPFAM" id="SSF47757">
    <property type="entry name" value="Chemotaxis receptor methyltransferase CheR, N-terminal domain"/>
    <property type="match status" value="1"/>
</dbReference>
<dbReference type="PANTHER" id="PTHR24422">
    <property type="entry name" value="CHEMOTAXIS PROTEIN METHYLTRANSFERASE"/>
    <property type="match status" value="1"/>
</dbReference>
<reference evidence="8 9" key="1">
    <citation type="submission" date="2020-11" db="EMBL/GenBank/DDBJ databases">
        <title>Vibrio nitrifigilis sp. nov., a marine nitrogen-fixing bacterium isolated from the lagoon sediment of an islet inside an atoll.</title>
        <authorList>
            <person name="Wang L.-T."/>
            <person name="Shieh W.Y."/>
        </authorList>
    </citation>
    <scope>NUCLEOTIDE SEQUENCE [LARGE SCALE GENOMIC DNA]</scope>
    <source>
        <strain evidence="8 9">NFV-1</strain>
    </source>
</reference>
<dbReference type="Gene3D" id="1.10.155.10">
    <property type="entry name" value="Chemotaxis receptor methyltransferase CheR, N-terminal domain"/>
    <property type="match status" value="1"/>
</dbReference>
<evidence type="ECO:0000256" key="6">
    <source>
        <dbReference type="PIRNR" id="PIRNR000410"/>
    </source>
</evidence>
<dbReference type="PANTHER" id="PTHR24422:SF10">
    <property type="entry name" value="CHEMOTAXIS PROTEIN METHYLTRANSFERASE 2"/>
    <property type="match status" value="1"/>
</dbReference>
<organism evidence="8 9">
    <name type="scientific">Vibrio nitrifigilis</name>
    <dbReference type="NCBI Taxonomy" id="2789781"/>
    <lineage>
        <taxon>Bacteria</taxon>
        <taxon>Pseudomonadati</taxon>
        <taxon>Pseudomonadota</taxon>
        <taxon>Gammaproteobacteria</taxon>
        <taxon>Vibrionales</taxon>
        <taxon>Vibrionaceae</taxon>
        <taxon>Vibrio</taxon>
    </lineage>
</organism>
<evidence type="ECO:0000256" key="2">
    <source>
        <dbReference type="ARBA" id="ARBA00002759"/>
    </source>
</evidence>
<evidence type="ECO:0000313" key="9">
    <source>
        <dbReference type="Proteomes" id="UP000597206"/>
    </source>
</evidence>
<dbReference type="InterPro" id="IPR026024">
    <property type="entry name" value="Chemotaxis_MeTrfase_CheR"/>
</dbReference>
<comment type="catalytic activity">
    <reaction evidence="1 6">
        <text>L-glutamyl-[protein] + S-adenosyl-L-methionine = [protein]-L-glutamate 5-O-methyl ester + S-adenosyl-L-homocysteine</text>
        <dbReference type="Rhea" id="RHEA:24452"/>
        <dbReference type="Rhea" id="RHEA-COMP:10208"/>
        <dbReference type="Rhea" id="RHEA-COMP:10311"/>
        <dbReference type="ChEBI" id="CHEBI:29973"/>
        <dbReference type="ChEBI" id="CHEBI:57856"/>
        <dbReference type="ChEBI" id="CHEBI:59789"/>
        <dbReference type="ChEBI" id="CHEBI:82795"/>
        <dbReference type="EC" id="2.1.1.80"/>
    </reaction>
</comment>
<dbReference type="InterPro" id="IPR029063">
    <property type="entry name" value="SAM-dependent_MTases_sf"/>
</dbReference>
<comment type="caution">
    <text evidence="8">The sequence shown here is derived from an EMBL/GenBank/DDBJ whole genome shotgun (WGS) entry which is preliminary data.</text>
</comment>
<dbReference type="Proteomes" id="UP000597206">
    <property type="component" value="Unassembled WGS sequence"/>
</dbReference>
<dbReference type="EC" id="2.1.1.80" evidence="6"/>
<dbReference type="Gene3D" id="3.40.50.150">
    <property type="entry name" value="Vaccinia Virus protein VP39"/>
    <property type="match status" value="1"/>
</dbReference>
<comment type="function">
    <text evidence="2 6">Methylation of the membrane-bound methyl-accepting chemotaxis proteins (MCP) to form gamma-glutamyl methyl ester residues in MCP.</text>
</comment>
<dbReference type="Pfam" id="PF03705">
    <property type="entry name" value="CheR_N"/>
    <property type="match status" value="1"/>
</dbReference>
<keyword evidence="4 6" id="KW-0808">Transferase</keyword>
<dbReference type="RefSeq" id="WP_196123086.1">
    <property type="nucleotide sequence ID" value="NZ_JADPMR010000001.1"/>
</dbReference>
<proteinExistence type="predicted"/>
<accession>A0ABS0GD95</accession>
<dbReference type="InterPro" id="IPR000780">
    <property type="entry name" value="CheR_MeTrfase"/>
</dbReference>
<keyword evidence="9" id="KW-1185">Reference proteome</keyword>
<dbReference type="SUPFAM" id="SSF53335">
    <property type="entry name" value="S-adenosyl-L-methionine-dependent methyltransferases"/>
    <property type="match status" value="1"/>
</dbReference>
<dbReference type="InterPro" id="IPR022642">
    <property type="entry name" value="CheR_C"/>
</dbReference>
<dbReference type="EMBL" id="JADPMR010000001">
    <property type="protein sequence ID" value="MBF9000389.1"/>
    <property type="molecule type" value="Genomic_DNA"/>
</dbReference>
<evidence type="ECO:0000259" key="7">
    <source>
        <dbReference type="PROSITE" id="PS50123"/>
    </source>
</evidence>
<keyword evidence="5 6" id="KW-0949">S-adenosyl-L-methionine</keyword>
<dbReference type="PIRSF" id="PIRSF000410">
    <property type="entry name" value="CheR"/>
    <property type="match status" value="1"/>
</dbReference>
<dbReference type="PROSITE" id="PS50123">
    <property type="entry name" value="CHER"/>
    <property type="match status" value="1"/>
</dbReference>
<feature type="domain" description="CheR-type methyltransferase" evidence="7">
    <location>
        <begin position="1"/>
        <end position="280"/>
    </location>
</feature>
<protein>
    <recommendedName>
        <fullName evidence="6">Chemotaxis protein methyltransferase</fullName>
        <ecNumber evidence="6">2.1.1.80</ecNumber>
    </recommendedName>
</protein>
<name>A0ABS0GD95_9VIBR</name>
<evidence type="ECO:0000256" key="4">
    <source>
        <dbReference type="ARBA" id="ARBA00022679"/>
    </source>
</evidence>
<evidence type="ECO:0000256" key="1">
    <source>
        <dbReference type="ARBA" id="ARBA00001541"/>
    </source>
</evidence>
<dbReference type="SMART" id="SM00138">
    <property type="entry name" value="MeTrc"/>
    <property type="match status" value="1"/>
</dbReference>
<dbReference type="PRINTS" id="PR00996">
    <property type="entry name" value="CHERMTFRASE"/>
</dbReference>
<dbReference type="InterPro" id="IPR022641">
    <property type="entry name" value="CheR_N"/>
</dbReference>